<sequence>MTSPHRRAACAAALAAVTAATLAGCGSDEETPTPPPPPPVTTASADDLCGMMRSQVGDWQALGQTSARIGFTGTMTLWTRNGNDAANVARDRGVVDDITARQCPELRQKTITAVGTPDLATALGGF</sequence>
<evidence type="ECO:0000313" key="3">
    <source>
        <dbReference type="EMBL" id="MFF0545960.1"/>
    </source>
</evidence>
<evidence type="ECO:0000313" key="4">
    <source>
        <dbReference type="Proteomes" id="UP001601444"/>
    </source>
</evidence>
<gene>
    <name evidence="3" type="ORF">ACFYTF_24275</name>
</gene>
<name>A0ABW6PU59_9NOCA</name>
<accession>A0ABW6PU59</accession>
<evidence type="ECO:0008006" key="5">
    <source>
        <dbReference type="Google" id="ProtNLM"/>
    </source>
</evidence>
<dbReference type="Proteomes" id="UP001601444">
    <property type="component" value="Unassembled WGS sequence"/>
</dbReference>
<reference evidence="3 4" key="1">
    <citation type="submission" date="2024-10" db="EMBL/GenBank/DDBJ databases">
        <title>The Natural Products Discovery Center: Release of the First 8490 Sequenced Strains for Exploring Actinobacteria Biosynthetic Diversity.</title>
        <authorList>
            <person name="Kalkreuter E."/>
            <person name="Kautsar S.A."/>
            <person name="Yang D."/>
            <person name="Bader C.D."/>
            <person name="Teijaro C.N."/>
            <person name="Fluegel L."/>
            <person name="Davis C.M."/>
            <person name="Simpson J.R."/>
            <person name="Lauterbach L."/>
            <person name="Steele A.D."/>
            <person name="Gui C."/>
            <person name="Meng S."/>
            <person name="Li G."/>
            <person name="Viehrig K."/>
            <person name="Ye F."/>
            <person name="Su P."/>
            <person name="Kiefer A.F."/>
            <person name="Nichols A."/>
            <person name="Cepeda A.J."/>
            <person name="Yan W."/>
            <person name="Fan B."/>
            <person name="Jiang Y."/>
            <person name="Adhikari A."/>
            <person name="Zheng C.-J."/>
            <person name="Schuster L."/>
            <person name="Cowan T.M."/>
            <person name="Smanski M.J."/>
            <person name="Chevrette M.G."/>
            <person name="De Carvalho L.P.S."/>
            <person name="Shen B."/>
        </authorList>
    </citation>
    <scope>NUCLEOTIDE SEQUENCE [LARGE SCALE GENOMIC DNA]</scope>
    <source>
        <strain evidence="3 4">NPDC004045</strain>
    </source>
</reference>
<feature type="chain" id="PRO_5047463551" description="Lipoprotein" evidence="2">
    <location>
        <begin position="24"/>
        <end position="126"/>
    </location>
</feature>
<protein>
    <recommendedName>
        <fullName evidence="5">Lipoprotein</fullName>
    </recommendedName>
</protein>
<proteinExistence type="predicted"/>
<evidence type="ECO:0000256" key="1">
    <source>
        <dbReference type="SAM" id="MobiDB-lite"/>
    </source>
</evidence>
<dbReference type="EMBL" id="JBIAMX010000017">
    <property type="protein sequence ID" value="MFF0545960.1"/>
    <property type="molecule type" value="Genomic_DNA"/>
</dbReference>
<dbReference type="PROSITE" id="PS51257">
    <property type="entry name" value="PROKAR_LIPOPROTEIN"/>
    <property type="match status" value="1"/>
</dbReference>
<keyword evidence="4" id="KW-1185">Reference proteome</keyword>
<keyword evidence="2" id="KW-0732">Signal</keyword>
<feature type="region of interest" description="Disordered" evidence="1">
    <location>
        <begin position="25"/>
        <end position="45"/>
    </location>
</feature>
<feature type="signal peptide" evidence="2">
    <location>
        <begin position="1"/>
        <end position="23"/>
    </location>
</feature>
<comment type="caution">
    <text evidence="3">The sequence shown here is derived from an EMBL/GenBank/DDBJ whole genome shotgun (WGS) entry which is preliminary data.</text>
</comment>
<organism evidence="3 4">
    <name type="scientific">Nocardia thailandica</name>
    <dbReference type="NCBI Taxonomy" id="257275"/>
    <lineage>
        <taxon>Bacteria</taxon>
        <taxon>Bacillati</taxon>
        <taxon>Actinomycetota</taxon>
        <taxon>Actinomycetes</taxon>
        <taxon>Mycobacteriales</taxon>
        <taxon>Nocardiaceae</taxon>
        <taxon>Nocardia</taxon>
    </lineage>
</organism>
<evidence type="ECO:0000256" key="2">
    <source>
        <dbReference type="SAM" id="SignalP"/>
    </source>
</evidence>
<dbReference type="RefSeq" id="WP_387702403.1">
    <property type="nucleotide sequence ID" value="NZ_JBIAMX010000017.1"/>
</dbReference>